<dbReference type="EMBL" id="LAZR01001886">
    <property type="protein sequence ID" value="KKN37551.1"/>
    <property type="molecule type" value="Genomic_DNA"/>
</dbReference>
<name>A0A0F9SKS8_9ZZZZ</name>
<comment type="caution">
    <text evidence="1">The sequence shown here is derived from an EMBL/GenBank/DDBJ whole genome shotgun (WGS) entry which is preliminary data.</text>
</comment>
<gene>
    <name evidence="1" type="ORF">LCGC14_0762340</name>
</gene>
<reference evidence="1" key="1">
    <citation type="journal article" date="2015" name="Nature">
        <title>Complex archaea that bridge the gap between prokaryotes and eukaryotes.</title>
        <authorList>
            <person name="Spang A."/>
            <person name="Saw J.H."/>
            <person name="Jorgensen S.L."/>
            <person name="Zaremba-Niedzwiedzka K."/>
            <person name="Martijn J."/>
            <person name="Lind A.E."/>
            <person name="van Eijk R."/>
            <person name="Schleper C."/>
            <person name="Guy L."/>
            <person name="Ettema T.J."/>
        </authorList>
    </citation>
    <scope>NUCLEOTIDE SEQUENCE</scope>
</reference>
<evidence type="ECO:0000313" key="1">
    <source>
        <dbReference type="EMBL" id="KKN37551.1"/>
    </source>
</evidence>
<accession>A0A0F9SKS8</accession>
<proteinExistence type="predicted"/>
<protein>
    <submittedName>
        <fullName evidence="1">Uncharacterized protein</fullName>
    </submittedName>
</protein>
<organism evidence="1">
    <name type="scientific">marine sediment metagenome</name>
    <dbReference type="NCBI Taxonomy" id="412755"/>
    <lineage>
        <taxon>unclassified sequences</taxon>
        <taxon>metagenomes</taxon>
        <taxon>ecological metagenomes</taxon>
    </lineage>
</organism>
<dbReference type="AlphaFoldDB" id="A0A0F9SKS8"/>
<sequence length="179" mass="20687">MFKIIHHDIQDDHVKIHFVSTIEVAEEVAANLASRYDGTFEVDETGIECCWDPGGMMMVGDEVFSFPLGSITVRCKAQHFDFFVDHLQSCEPRGNHKKYIKIHGKWICICLEVDEFEQLKKLVCDPVFALKTEHSYQRRESRLRKLEDDGHVQRVVKDADGNFYEASRDDEAVNPKLLN</sequence>